<dbReference type="FunFam" id="3.30.300.30:FF:000002">
    <property type="entry name" value="Long-chain fatty acid transport protein 1"/>
    <property type="match status" value="1"/>
</dbReference>
<dbReference type="Pfam" id="PF00501">
    <property type="entry name" value="AMP-binding"/>
    <property type="match status" value="1"/>
</dbReference>
<dbReference type="InterPro" id="IPR025110">
    <property type="entry name" value="AMP-bd_C"/>
</dbReference>
<keyword evidence="12 18" id="KW-0472">Membrane</keyword>
<protein>
    <recommendedName>
        <fullName evidence="14">long-chain-fatty-acid--CoA ligase</fullName>
        <ecNumber evidence="14">6.2.1.3</ecNumber>
    </recommendedName>
    <alternativeName>
        <fullName evidence="16">Long-chain-fatty-acid--CoA ligase</fullName>
    </alternativeName>
</protein>
<dbReference type="InterPro" id="IPR000873">
    <property type="entry name" value="AMP-dep_synth/lig_dom"/>
</dbReference>
<evidence type="ECO:0000256" key="1">
    <source>
        <dbReference type="ARBA" id="ARBA00004651"/>
    </source>
</evidence>
<evidence type="ECO:0000256" key="3">
    <source>
        <dbReference type="ARBA" id="ARBA00022448"/>
    </source>
</evidence>
<evidence type="ECO:0000256" key="11">
    <source>
        <dbReference type="ARBA" id="ARBA00023098"/>
    </source>
</evidence>
<evidence type="ECO:0000256" key="8">
    <source>
        <dbReference type="ARBA" id="ARBA00022832"/>
    </source>
</evidence>
<feature type="domain" description="AMP-dependent synthetase/ligase" evidence="19">
    <location>
        <begin position="112"/>
        <end position="384"/>
    </location>
</feature>
<comment type="catalytic activity">
    <reaction evidence="15">
        <text>a very long-chain fatty acid + ATP + CoA = a very long-chain fatty acyl-CoA + AMP + diphosphate</text>
        <dbReference type="Rhea" id="RHEA:54536"/>
        <dbReference type="ChEBI" id="CHEBI:30616"/>
        <dbReference type="ChEBI" id="CHEBI:33019"/>
        <dbReference type="ChEBI" id="CHEBI:57287"/>
        <dbReference type="ChEBI" id="CHEBI:58950"/>
        <dbReference type="ChEBI" id="CHEBI:138261"/>
        <dbReference type="ChEBI" id="CHEBI:456215"/>
    </reaction>
    <physiologicalReaction direction="left-to-right" evidence="15">
        <dbReference type="Rhea" id="RHEA:54537"/>
    </physiologicalReaction>
</comment>
<comment type="subcellular location">
    <subcellularLocation>
        <location evidence="1">Cell membrane</location>
        <topology evidence="1">Multi-pass membrane protein</topology>
    </subcellularLocation>
</comment>
<evidence type="ECO:0000256" key="6">
    <source>
        <dbReference type="ARBA" id="ARBA00022692"/>
    </source>
</evidence>
<evidence type="ECO:0000256" key="18">
    <source>
        <dbReference type="SAM" id="Phobius"/>
    </source>
</evidence>
<evidence type="ECO:0000313" key="22">
    <source>
        <dbReference type="Proteomes" id="UP001066276"/>
    </source>
</evidence>
<dbReference type="InterPro" id="IPR042099">
    <property type="entry name" value="ANL_N_sf"/>
</dbReference>
<keyword evidence="9 18" id="KW-1133">Transmembrane helix</keyword>
<dbReference type="GO" id="GO:0005886">
    <property type="term" value="C:plasma membrane"/>
    <property type="evidence" value="ECO:0007669"/>
    <property type="project" value="UniProtKB-SubCell"/>
</dbReference>
<keyword evidence="4" id="KW-1003">Cell membrane</keyword>
<dbReference type="PANTHER" id="PTHR43107:SF12">
    <property type="entry name" value="LONG-CHAIN FATTY ACID TRANSPORT PROTEIN 3"/>
    <property type="match status" value="1"/>
</dbReference>
<reference evidence="21" key="1">
    <citation type="journal article" date="2022" name="bioRxiv">
        <title>Sequencing and chromosome-scale assembly of the giantPleurodeles waltlgenome.</title>
        <authorList>
            <person name="Brown T."/>
            <person name="Elewa A."/>
            <person name="Iarovenko S."/>
            <person name="Subramanian E."/>
            <person name="Araus A.J."/>
            <person name="Petzold A."/>
            <person name="Susuki M."/>
            <person name="Suzuki K.-i.T."/>
            <person name="Hayashi T."/>
            <person name="Toyoda A."/>
            <person name="Oliveira C."/>
            <person name="Osipova E."/>
            <person name="Leigh N.D."/>
            <person name="Simon A."/>
            <person name="Yun M.H."/>
        </authorList>
    </citation>
    <scope>NUCLEOTIDE SEQUENCE</scope>
    <source>
        <strain evidence="21">20211129_DDA</strain>
        <tissue evidence="21">Liver</tissue>
    </source>
</reference>
<dbReference type="Gene3D" id="3.40.50.12780">
    <property type="entry name" value="N-terminal domain of ligase-like"/>
    <property type="match status" value="1"/>
</dbReference>
<evidence type="ECO:0000256" key="12">
    <source>
        <dbReference type="ARBA" id="ARBA00023136"/>
    </source>
</evidence>
<evidence type="ECO:0000256" key="10">
    <source>
        <dbReference type="ARBA" id="ARBA00023055"/>
    </source>
</evidence>
<comment type="caution">
    <text evidence="21">The sequence shown here is derived from an EMBL/GenBank/DDBJ whole genome shotgun (WGS) entry which is preliminary data.</text>
</comment>
<proteinExistence type="inferred from homology"/>
<keyword evidence="22" id="KW-1185">Reference proteome</keyword>
<keyword evidence="7" id="KW-0547">Nucleotide-binding</keyword>
<evidence type="ECO:0000256" key="13">
    <source>
        <dbReference type="ARBA" id="ARBA00024484"/>
    </source>
</evidence>
<dbReference type="Gene3D" id="3.30.300.30">
    <property type="match status" value="1"/>
</dbReference>
<accession>A0AAV7KVE9</accession>
<comment type="catalytic activity">
    <reaction evidence="13">
        <text>a long-chain fatty acid + ATP + CoA = a long-chain fatty acyl-CoA + AMP + diphosphate</text>
        <dbReference type="Rhea" id="RHEA:15421"/>
        <dbReference type="ChEBI" id="CHEBI:30616"/>
        <dbReference type="ChEBI" id="CHEBI:33019"/>
        <dbReference type="ChEBI" id="CHEBI:57287"/>
        <dbReference type="ChEBI" id="CHEBI:57560"/>
        <dbReference type="ChEBI" id="CHEBI:83139"/>
        <dbReference type="ChEBI" id="CHEBI:456215"/>
        <dbReference type="EC" id="6.2.1.3"/>
    </reaction>
    <physiologicalReaction direction="left-to-right" evidence="13">
        <dbReference type="Rhea" id="RHEA:15422"/>
    </physiologicalReaction>
</comment>
<evidence type="ECO:0000313" key="21">
    <source>
        <dbReference type="EMBL" id="KAJ1080958.1"/>
    </source>
</evidence>
<evidence type="ECO:0000256" key="4">
    <source>
        <dbReference type="ARBA" id="ARBA00022475"/>
    </source>
</evidence>
<dbReference type="FunFam" id="3.40.50.12780:FF:000005">
    <property type="entry name" value="Solute carrier family 27 member 6"/>
    <property type="match status" value="1"/>
</dbReference>
<feature type="transmembrane region" description="Helical" evidence="18">
    <location>
        <begin position="277"/>
        <end position="299"/>
    </location>
</feature>
<evidence type="ECO:0000256" key="15">
    <source>
        <dbReference type="ARBA" id="ARBA00036527"/>
    </source>
</evidence>
<comment type="catalytic activity">
    <reaction evidence="17">
        <text>tetracosanoate + ATP + CoA = tetracosanoyl-CoA + AMP + diphosphate</text>
        <dbReference type="Rhea" id="RHEA:33639"/>
        <dbReference type="ChEBI" id="CHEBI:30616"/>
        <dbReference type="ChEBI" id="CHEBI:31014"/>
        <dbReference type="ChEBI" id="CHEBI:33019"/>
        <dbReference type="ChEBI" id="CHEBI:57287"/>
        <dbReference type="ChEBI" id="CHEBI:65052"/>
        <dbReference type="ChEBI" id="CHEBI:456215"/>
    </reaction>
    <physiologicalReaction direction="left-to-right" evidence="17">
        <dbReference type="Rhea" id="RHEA:33640"/>
    </physiologicalReaction>
</comment>
<keyword evidence="3" id="KW-0813">Transport</keyword>
<keyword evidence="10" id="KW-0445">Lipid transport</keyword>
<dbReference type="GO" id="GO:0005789">
    <property type="term" value="C:endoplasmic reticulum membrane"/>
    <property type="evidence" value="ECO:0007669"/>
    <property type="project" value="TreeGrafter"/>
</dbReference>
<dbReference type="GO" id="GO:0004467">
    <property type="term" value="F:long-chain fatty acid-CoA ligase activity"/>
    <property type="evidence" value="ECO:0007669"/>
    <property type="project" value="UniProtKB-EC"/>
</dbReference>
<name>A0AAV7KVE9_PLEWA</name>
<gene>
    <name evidence="21" type="ORF">NDU88_001146</name>
</gene>
<dbReference type="EMBL" id="JANPWB010000016">
    <property type="protein sequence ID" value="KAJ1080958.1"/>
    <property type="molecule type" value="Genomic_DNA"/>
</dbReference>
<organism evidence="21 22">
    <name type="scientific">Pleurodeles waltl</name>
    <name type="common">Iberian ribbed newt</name>
    <dbReference type="NCBI Taxonomy" id="8319"/>
    <lineage>
        <taxon>Eukaryota</taxon>
        <taxon>Metazoa</taxon>
        <taxon>Chordata</taxon>
        <taxon>Craniata</taxon>
        <taxon>Vertebrata</taxon>
        <taxon>Euteleostomi</taxon>
        <taxon>Amphibia</taxon>
        <taxon>Batrachia</taxon>
        <taxon>Caudata</taxon>
        <taxon>Salamandroidea</taxon>
        <taxon>Salamandridae</taxon>
        <taxon>Pleurodelinae</taxon>
        <taxon>Pleurodeles</taxon>
    </lineage>
</organism>
<keyword evidence="6 18" id="KW-0812">Transmembrane</keyword>
<sequence>MLLWAILAGLVVLLLLQRTWWPYLLADLAFYLRVMRCMREVNTFIRQGVCCMVQRFALRARAIPNKTFLIYEGRHFSYGEVESQSNRVANALRPQCRSEMHPDSQDGHPGTLQHGDTIALLMSNEPAFIWAWFGLAKLGFITAFLNVNVRHGSLLHCCRTCGAKGLIIGEDLVDAVEDVLPELKDMGIQLWVMGKGSYRPEMTSLLQMMEEASEEPIPAHLSTPSNLQSTFIYIFTSGTTGLPKAARISHLKSIMCFAYHELIGARTDDIIYLALPLYHMAASLLGIGGCIGIGATCVLKKKFSASQFWSECAKYDVTVFQYIGELCRYLVNQPKGAQETQHKLRLACGSGLRPDVWKEFRQRFGKIRIVESYGMTESNVTFFNYTSTMGAVGRGGFIYRLFSSFELVKYDVLNEEPFRNKDGRCEKVAKGETGLLIYPVTDRSPFLGYAGSKELSQKKILKDVFQGGDKYFNTGDLMMQDQNDFVYFKDRTGDTYRWKGENVATTEVAELVGMLDFFLEVNVYGVTVPGNEGRTGMAAVVLRPEHEFDGARLYQHVVEFLPSYARPRFLRIQDSLEMTGTFKQQKVSLMRESFNPTVIQEPLYFLDDSCKAYVPLSKAVYEGIMAGDIRL</sequence>
<dbReference type="EC" id="6.2.1.3" evidence="14"/>
<evidence type="ECO:0000256" key="5">
    <source>
        <dbReference type="ARBA" id="ARBA00022598"/>
    </source>
</evidence>
<dbReference type="PANTHER" id="PTHR43107">
    <property type="entry name" value="LONG-CHAIN FATTY ACID TRANSPORT PROTEIN"/>
    <property type="match status" value="1"/>
</dbReference>
<comment type="similarity">
    <text evidence="2">Belongs to the ATP-dependent AMP-binding enzyme family.</text>
</comment>
<evidence type="ECO:0000256" key="7">
    <source>
        <dbReference type="ARBA" id="ARBA00022741"/>
    </source>
</evidence>
<evidence type="ECO:0000256" key="2">
    <source>
        <dbReference type="ARBA" id="ARBA00006432"/>
    </source>
</evidence>
<dbReference type="InterPro" id="IPR020845">
    <property type="entry name" value="AMP-binding_CS"/>
</dbReference>
<evidence type="ECO:0000259" key="19">
    <source>
        <dbReference type="Pfam" id="PF00501"/>
    </source>
</evidence>
<feature type="domain" description="AMP-binding enzyme C-terminal" evidence="20">
    <location>
        <begin position="515"/>
        <end position="583"/>
    </location>
</feature>
<dbReference type="AlphaFoldDB" id="A0AAV7KVE9"/>
<keyword evidence="11" id="KW-0443">Lipid metabolism</keyword>
<keyword evidence="5" id="KW-0436">Ligase</keyword>
<dbReference type="GO" id="GO:0006869">
    <property type="term" value="P:lipid transport"/>
    <property type="evidence" value="ECO:0007669"/>
    <property type="project" value="UniProtKB-KW"/>
</dbReference>
<dbReference type="GO" id="GO:0000166">
    <property type="term" value="F:nucleotide binding"/>
    <property type="evidence" value="ECO:0007669"/>
    <property type="project" value="UniProtKB-KW"/>
</dbReference>
<dbReference type="NCBIfam" id="NF006134">
    <property type="entry name" value="PRK08279.1"/>
    <property type="match status" value="1"/>
</dbReference>
<dbReference type="SUPFAM" id="SSF56801">
    <property type="entry name" value="Acetyl-CoA synthetase-like"/>
    <property type="match status" value="1"/>
</dbReference>
<evidence type="ECO:0000256" key="14">
    <source>
        <dbReference type="ARBA" id="ARBA00026121"/>
    </source>
</evidence>
<evidence type="ECO:0000259" key="20">
    <source>
        <dbReference type="Pfam" id="PF13193"/>
    </source>
</evidence>
<keyword evidence="8" id="KW-0276">Fatty acid metabolism</keyword>
<dbReference type="Pfam" id="PF13193">
    <property type="entry name" value="AMP-binding_C"/>
    <property type="match status" value="1"/>
</dbReference>
<evidence type="ECO:0000256" key="17">
    <source>
        <dbReference type="ARBA" id="ARBA00048666"/>
    </source>
</evidence>
<dbReference type="PROSITE" id="PS00455">
    <property type="entry name" value="AMP_BINDING"/>
    <property type="match status" value="1"/>
</dbReference>
<dbReference type="Proteomes" id="UP001066276">
    <property type="component" value="Chromosome 12"/>
</dbReference>
<dbReference type="InterPro" id="IPR045851">
    <property type="entry name" value="AMP-bd_C_sf"/>
</dbReference>
<evidence type="ECO:0000256" key="9">
    <source>
        <dbReference type="ARBA" id="ARBA00022989"/>
    </source>
</evidence>
<evidence type="ECO:0000256" key="16">
    <source>
        <dbReference type="ARBA" id="ARBA00041297"/>
    </source>
</evidence>